<gene>
    <name evidence="3" type="ORF">FOY51_22095</name>
</gene>
<feature type="transmembrane region" description="Helical" evidence="1">
    <location>
        <begin position="62"/>
        <end position="87"/>
    </location>
</feature>
<evidence type="ECO:0000313" key="4">
    <source>
        <dbReference type="Proteomes" id="UP000322244"/>
    </source>
</evidence>
<feature type="transmembrane region" description="Helical" evidence="1">
    <location>
        <begin position="222"/>
        <end position="243"/>
    </location>
</feature>
<feature type="transmembrane region" description="Helical" evidence="1">
    <location>
        <begin position="99"/>
        <end position="119"/>
    </location>
</feature>
<feature type="signal peptide" evidence="2">
    <location>
        <begin position="1"/>
        <end position="19"/>
    </location>
</feature>
<keyword evidence="1" id="KW-0472">Membrane</keyword>
<feature type="chain" id="PRO_5022873564" description="DMT family transporter" evidence="2">
    <location>
        <begin position="20"/>
        <end position="279"/>
    </location>
</feature>
<evidence type="ECO:0008006" key="5">
    <source>
        <dbReference type="Google" id="ProtNLM"/>
    </source>
</evidence>
<feature type="transmembrane region" description="Helical" evidence="1">
    <location>
        <begin position="188"/>
        <end position="210"/>
    </location>
</feature>
<keyword evidence="1" id="KW-0812">Transmembrane</keyword>
<accession>A0A5A7S5R9</accession>
<sequence length="279" mass="28569">MPYATIVCSLIAALLFACAAVAQQHAASSVPEGESLMSELIRKPRWWAGIAGDGGGYAMQAIALSLGSVLIVQPLLVSAVVFALPLAARFSGRRITPRMWALAAALTGALAVFLVVGNPSEGKSDAPFSEWAVPLIVLLVVVGVATAGGLARIEVGLRALLLGAAGGLLFGLAAALTKDVTDRFGSGIWSVLTSWQTWILIASGIVGVYLQQRAFQVGPLSASLPAVTIAEPLAAVFVGMTVLDERLRADALGIGVTAAAVVVMAVATLLLSRSQAQSA</sequence>
<feature type="transmembrane region" description="Helical" evidence="1">
    <location>
        <begin position="157"/>
        <end position="176"/>
    </location>
</feature>
<evidence type="ECO:0000256" key="2">
    <source>
        <dbReference type="SAM" id="SignalP"/>
    </source>
</evidence>
<protein>
    <recommendedName>
        <fullName evidence="5">DMT family transporter</fullName>
    </recommendedName>
</protein>
<dbReference type="AlphaFoldDB" id="A0A5A7S5R9"/>
<keyword evidence="1" id="KW-1133">Transmembrane helix</keyword>
<evidence type="ECO:0000313" key="3">
    <source>
        <dbReference type="EMBL" id="KAA0020055.1"/>
    </source>
</evidence>
<keyword evidence="2" id="KW-0732">Signal</keyword>
<reference evidence="3 4" key="1">
    <citation type="submission" date="2019-07" db="EMBL/GenBank/DDBJ databases">
        <title>Rhodococcus cavernicolus sp. nov., isolated from a cave.</title>
        <authorList>
            <person name="Lee S.D."/>
        </authorList>
    </citation>
    <scope>NUCLEOTIDE SEQUENCE [LARGE SCALE GENOMIC DNA]</scope>
    <source>
        <strain evidence="3 4">C1-24</strain>
    </source>
</reference>
<comment type="caution">
    <text evidence="3">The sequence shown here is derived from an EMBL/GenBank/DDBJ whole genome shotgun (WGS) entry which is preliminary data.</text>
</comment>
<evidence type="ECO:0000256" key="1">
    <source>
        <dbReference type="SAM" id="Phobius"/>
    </source>
</evidence>
<dbReference type="EMBL" id="VLNY01000014">
    <property type="protein sequence ID" value="KAA0020055.1"/>
    <property type="molecule type" value="Genomic_DNA"/>
</dbReference>
<name>A0A5A7S5R9_9NOCA</name>
<dbReference type="OrthoDB" id="4382070at2"/>
<dbReference type="NCBIfam" id="NF038012">
    <property type="entry name" value="DMT_1"/>
    <property type="match status" value="1"/>
</dbReference>
<organism evidence="3 4">
    <name type="scientific">Antrihabitans cavernicola</name>
    <dbReference type="NCBI Taxonomy" id="2495913"/>
    <lineage>
        <taxon>Bacteria</taxon>
        <taxon>Bacillati</taxon>
        <taxon>Actinomycetota</taxon>
        <taxon>Actinomycetes</taxon>
        <taxon>Mycobacteriales</taxon>
        <taxon>Nocardiaceae</taxon>
        <taxon>Antrihabitans</taxon>
    </lineage>
</organism>
<keyword evidence="4" id="KW-1185">Reference proteome</keyword>
<dbReference type="Proteomes" id="UP000322244">
    <property type="component" value="Unassembled WGS sequence"/>
</dbReference>
<proteinExistence type="predicted"/>
<dbReference type="PANTHER" id="PTHR40761">
    <property type="entry name" value="CONSERVED INTEGRAL MEMBRANE ALANINE VALINE AND LEUCINE RICH PROTEIN-RELATED"/>
    <property type="match status" value="1"/>
</dbReference>
<feature type="transmembrane region" description="Helical" evidence="1">
    <location>
        <begin position="131"/>
        <end position="150"/>
    </location>
</feature>
<dbReference type="Gene3D" id="1.10.3730.20">
    <property type="match status" value="1"/>
</dbReference>
<dbReference type="RefSeq" id="WP_149432436.1">
    <property type="nucleotide sequence ID" value="NZ_VLNY01000014.1"/>
</dbReference>
<feature type="transmembrane region" description="Helical" evidence="1">
    <location>
        <begin position="249"/>
        <end position="271"/>
    </location>
</feature>
<dbReference type="PANTHER" id="PTHR40761:SF1">
    <property type="entry name" value="CONSERVED INTEGRAL MEMBRANE ALANINE VALINE AND LEUCINE RICH PROTEIN-RELATED"/>
    <property type="match status" value="1"/>
</dbReference>